<reference evidence="9 10" key="1">
    <citation type="submission" date="2014-04" db="EMBL/GenBank/DDBJ databases">
        <authorList>
            <consortium name="International Citrus Genome Consortium"/>
            <person name="Gmitter F."/>
            <person name="Chen C."/>
            <person name="Farmerie W."/>
            <person name="Harkins T."/>
            <person name="Desany B."/>
            <person name="Mohiuddin M."/>
            <person name="Kodira C."/>
            <person name="Borodovsky M."/>
            <person name="Lomsadze A."/>
            <person name="Burns P."/>
            <person name="Jenkins J."/>
            <person name="Prochnik S."/>
            <person name="Shu S."/>
            <person name="Chapman J."/>
            <person name="Pitluck S."/>
            <person name="Schmutz J."/>
            <person name="Rokhsar D."/>
        </authorList>
    </citation>
    <scope>NUCLEOTIDE SEQUENCE</scope>
</reference>
<evidence type="ECO:0000313" key="10">
    <source>
        <dbReference type="Proteomes" id="UP000027120"/>
    </source>
</evidence>
<dbReference type="FunFam" id="1.10.10.10:FF:000322">
    <property type="entry name" value="Probable disease resistance protein At1g63360"/>
    <property type="match status" value="1"/>
</dbReference>
<dbReference type="Pfam" id="PF23559">
    <property type="entry name" value="WHD_DRP"/>
    <property type="match status" value="1"/>
</dbReference>
<feature type="domain" description="Disease resistance N-terminal" evidence="6">
    <location>
        <begin position="5"/>
        <end position="103"/>
    </location>
</feature>
<dbReference type="EMBL" id="KK786440">
    <property type="protein sequence ID" value="KDO39602.1"/>
    <property type="molecule type" value="Genomic_DNA"/>
</dbReference>
<dbReference type="CDD" id="cd14798">
    <property type="entry name" value="RX-CC_like"/>
    <property type="match status" value="1"/>
</dbReference>
<keyword evidence="3" id="KW-0611">Plant defense</keyword>
<keyword evidence="10" id="KW-1185">Reference proteome</keyword>
<evidence type="ECO:0000256" key="1">
    <source>
        <dbReference type="ARBA" id="ARBA00022737"/>
    </source>
</evidence>
<evidence type="ECO:0000259" key="8">
    <source>
        <dbReference type="Pfam" id="PF23598"/>
    </source>
</evidence>
<dbReference type="SUPFAM" id="SSF52058">
    <property type="entry name" value="L domain-like"/>
    <property type="match status" value="1"/>
</dbReference>
<feature type="domain" description="Disease resistance protein winged helix" evidence="7">
    <location>
        <begin position="437"/>
        <end position="504"/>
    </location>
</feature>
<dbReference type="Gene3D" id="3.80.10.10">
    <property type="entry name" value="Ribonuclease Inhibitor"/>
    <property type="match status" value="1"/>
</dbReference>
<dbReference type="Gene3D" id="3.40.50.300">
    <property type="entry name" value="P-loop containing nucleotide triphosphate hydrolases"/>
    <property type="match status" value="1"/>
</dbReference>
<dbReference type="PRINTS" id="PR00364">
    <property type="entry name" value="DISEASERSIST"/>
</dbReference>
<name>A0A067DKQ9_CITSI</name>
<keyword evidence="2" id="KW-0547">Nucleotide-binding</keyword>
<organism evidence="9 10">
    <name type="scientific">Citrus sinensis</name>
    <name type="common">Sweet orange</name>
    <name type="synonym">Citrus aurantium var. sinensis</name>
    <dbReference type="NCBI Taxonomy" id="2711"/>
    <lineage>
        <taxon>Eukaryota</taxon>
        <taxon>Viridiplantae</taxon>
        <taxon>Streptophyta</taxon>
        <taxon>Embryophyta</taxon>
        <taxon>Tracheophyta</taxon>
        <taxon>Spermatophyta</taxon>
        <taxon>Magnoliopsida</taxon>
        <taxon>eudicotyledons</taxon>
        <taxon>Gunneridae</taxon>
        <taxon>Pentapetalae</taxon>
        <taxon>rosids</taxon>
        <taxon>malvids</taxon>
        <taxon>Sapindales</taxon>
        <taxon>Rutaceae</taxon>
        <taxon>Aurantioideae</taxon>
        <taxon>Citrus</taxon>
    </lineage>
</organism>
<dbReference type="InterPro" id="IPR041118">
    <property type="entry name" value="Rx_N"/>
</dbReference>
<dbReference type="InterPro" id="IPR002182">
    <property type="entry name" value="NB-ARC"/>
</dbReference>
<dbReference type="InterPro" id="IPR042197">
    <property type="entry name" value="Apaf_helical"/>
</dbReference>
<dbReference type="InterPro" id="IPR058922">
    <property type="entry name" value="WHD_DRP"/>
</dbReference>
<dbReference type="Gene3D" id="1.20.5.4130">
    <property type="match status" value="1"/>
</dbReference>
<dbReference type="PANTHER" id="PTHR36766:SF45">
    <property type="entry name" value="NB-ARC DOMAIN-CONTAINING PROTEIN"/>
    <property type="match status" value="1"/>
</dbReference>
<dbReference type="AlphaFoldDB" id="A0A067DKQ9"/>
<proteinExistence type="predicted"/>
<evidence type="ECO:0000259" key="6">
    <source>
        <dbReference type="Pfam" id="PF18052"/>
    </source>
</evidence>
<dbReference type="InterPro" id="IPR038005">
    <property type="entry name" value="RX-like_CC"/>
</dbReference>
<keyword evidence="1" id="KW-0677">Repeat</keyword>
<dbReference type="InterPro" id="IPR032675">
    <property type="entry name" value="LRR_dom_sf"/>
</dbReference>
<evidence type="ECO:0000259" key="7">
    <source>
        <dbReference type="Pfam" id="PF23559"/>
    </source>
</evidence>
<dbReference type="GO" id="GO:0006952">
    <property type="term" value="P:defense response"/>
    <property type="evidence" value="ECO:0007669"/>
    <property type="project" value="UniProtKB-KW"/>
</dbReference>
<protein>
    <submittedName>
        <fullName evidence="9">Uncharacterized protein</fullName>
    </submittedName>
</protein>
<dbReference type="Pfam" id="PF18052">
    <property type="entry name" value="Rx_N"/>
    <property type="match status" value="1"/>
</dbReference>
<dbReference type="Pfam" id="PF23598">
    <property type="entry name" value="LRR_14"/>
    <property type="match status" value="1"/>
</dbReference>
<accession>A0A067DKQ9</accession>
<dbReference type="Pfam" id="PF00931">
    <property type="entry name" value="NB-ARC"/>
    <property type="match status" value="1"/>
</dbReference>
<feature type="domain" description="NB-ARC" evidence="5">
    <location>
        <begin position="182"/>
        <end position="350"/>
    </location>
</feature>
<sequence length="944" mass="109307">MVDAFVSVVLEQLISVAVEEAKKEVRLVDGVDQEVEKLTSNFRAIQAVIVDAEQRQIKEESVRLWLDQLKHTSYDMEDVLDEWNTARLKLQIEGVDQNALVPQKKKKVCSFFPATACFGFKQVFLRRDIALKIKAINDKLNDIVKQKDIFNFHVIRGTEKPERIQSTALINVSEVRGRDEEKNTLKTKLLCENSEEQNAVQVISMVGMGGIGKTTLAQFVYNDNDVINNFEKRIWVSVSDPFDEYRVAKAIIEALEGSAPNLGELNSLLQHICLSITGKKFLLVLDDVWTEDYSKWEPFHNCLMNCLHGSKILVTTRKETVARMMESIDILIIKELSELECWSLFKRFAFFGRSPFECKQLEEIGRKIVGKCKGLPLAAKTIGSLLRFKRTTEEWQNILDSEMWQLEEFEKDLLAPLLLSYTDLPSRIKRCFLYCAVFPKNYNIKKDELIKLWAAQGCIGTKGNKEMEMIGEEYFDYLATRSFFQEFVEVDIIYKMHDIVHDFAQFLTKNECFAKEIDGVEGSLWINTSEEELRHSMLVFGNEASFPVFMFNAKKLRSLLIHNIPIEVSSSPVLQVLFNQFTCLRALKITRNSKENSIYEIPKEIQKLIHLRYFKLHWLEIKELPDTCCELFNLQTIEIEGCYNLNRLPQGVGKLVNLRHLIFDVNFVEYMPKGIERLTCLRTLSEFVVVSRSDKYGNKACNLGGLRQLNHLRGSLRIRGLRNVTDVHEAKIVELEKKKNLLHLSLSFVKRTDEEDEEEEVTEGKNEVSHEAICEALRPPPNLESLDVWKYRGETLPSWIMSLNKLKKLELSFCNKFEIMPPLGKLPSLELLEVFALQSVKRVGDEFLGIEIVAFPKLKHLIFVDLDEWEEWENEKNDITIMPQLNSLEIRDCHKLKSLPHQILGNTTLQMLKIYNCRILEERFDEETGEDWSKISHVPNFKTD</sequence>
<keyword evidence="4" id="KW-0067">ATP-binding</keyword>
<dbReference type="PANTHER" id="PTHR36766">
    <property type="entry name" value="PLANT BROAD-SPECTRUM MILDEW RESISTANCE PROTEIN RPW8"/>
    <property type="match status" value="1"/>
</dbReference>
<dbReference type="InterPro" id="IPR027417">
    <property type="entry name" value="P-loop_NTPase"/>
</dbReference>
<dbReference type="Gene3D" id="1.10.8.430">
    <property type="entry name" value="Helical domain of apoptotic protease-activating factors"/>
    <property type="match status" value="1"/>
</dbReference>
<evidence type="ECO:0000256" key="4">
    <source>
        <dbReference type="ARBA" id="ARBA00022840"/>
    </source>
</evidence>
<dbReference type="SUPFAM" id="SSF52540">
    <property type="entry name" value="P-loop containing nucleoside triphosphate hydrolases"/>
    <property type="match status" value="1"/>
</dbReference>
<gene>
    <name evidence="9" type="ORF">CISIN_1g042336mg</name>
</gene>
<evidence type="ECO:0000256" key="2">
    <source>
        <dbReference type="ARBA" id="ARBA00022741"/>
    </source>
</evidence>
<feature type="domain" description="Disease resistance R13L4/SHOC-2-like LRR" evidence="8">
    <location>
        <begin position="557"/>
        <end position="921"/>
    </location>
</feature>
<dbReference type="GO" id="GO:0051707">
    <property type="term" value="P:response to other organism"/>
    <property type="evidence" value="ECO:0007669"/>
    <property type="project" value="UniProtKB-ARBA"/>
</dbReference>
<evidence type="ECO:0000313" key="9">
    <source>
        <dbReference type="EMBL" id="KDO39602.1"/>
    </source>
</evidence>
<dbReference type="InterPro" id="IPR055414">
    <property type="entry name" value="LRR_R13L4/SHOC2-like"/>
</dbReference>
<dbReference type="Gene3D" id="1.10.10.10">
    <property type="entry name" value="Winged helix-like DNA-binding domain superfamily/Winged helix DNA-binding domain"/>
    <property type="match status" value="1"/>
</dbReference>
<dbReference type="GO" id="GO:0043531">
    <property type="term" value="F:ADP binding"/>
    <property type="evidence" value="ECO:0007669"/>
    <property type="project" value="InterPro"/>
</dbReference>
<evidence type="ECO:0000256" key="3">
    <source>
        <dbReference type="ARBA" id="ARBA00022821"/>
    </source>
</evidence>
<dbReference type="SMR" id="A0A067DKQ9"/>
<evidence type="ECO:0000259" key="5">
    <source>
        <dbReference type="Pfam" id="PF00931"/>
    </source>
</evidence>
<dbReference type="InterPro" id="IPR036388">
    <property type="entry name" value="WH-like_DNA-bd_sf"/>
</dbReference>
<dbReference type="FunFam" id="3.40.50.300:FF:001091">
    <property type="entry name" value="Probable disease resistance protein At1g61300"/>
    <property type="match status" value="1"/>
</dbReference>
<dbReference type="GO" id="GO:0005524">
    <property type="term" value="F:ATP binding"/>
    <property type="evidence" value="ECO:0007669"/>
    <property type="project" value="UniProtKB-KW"/>
</dbReference>
<dbReference type="Proteomes" id="UP000027120">
    <property type="component" value="Unassembled WGS sequence"/>
</dbReference>